<dbReference type="EMBL" id="NVQC01000015">
    <property type="protein sequence ID" value="PTL36473.1"/>
    <property type="molecule type" value="Genomic_DNA"/>
</dbReference>
<dbReference type="Proteomes" id="UP000241436">
    <property type="component" value="Unassembled WGS sequence"/>
</dbReference>
<accession>A0A2T4TZD0</accession>
<gene>
    <name evidence="1" type="ORF">CLG94_03690</name>
</gene>
<organism evidence="1 2">
    <name type="scientific">Candidatus Methylomirabilis limnetica</name>
    <dbReference type="NCBI Taxonomy" id="2033718"/>
    <lineage>
        <taxon>Bacteria</taxon>
        <taxon>Candidatus Methylomirabilota</taxon>
        <taxon>Candidatus Methylomirabilia</taxon>
        <taxon>Candidatus Methylomirabilales</taxon>
        <taxon>Candidatus Methylomirabilaceae</taxon>
        <taxon>Candidatus Methylomirabilis</taxon>
    </lineage>
</organism>
<reference evidence="1 2" key="1">
    <citation type="submission" date="2017-09" db="EMBL/GenBank/DDBJ databases">
        <title>Bloom of a denitrifying methanotroph, Candidatus Methylomirabilis limnetica, in a deep stratified lake.</title>
        <authorList>
            <person name="Graf J.S."/>
            <person name="Marchant H.K."/>
            <person name="Tienken D."/>
            <person name="Hach P.F."/>
            <person name="Brand A."/>
            <person name="Schubert C.J."/>
            <person name="Kuypers M.M."/>
            <person name="Milucka J."/>
        </authorList>
    </citation>
    <scope>NUCLEOTIDE SEQUENCE [LARGE SCALE GENOMIC DNA]</scope>
    <source>
        <strain evidence="1 2">Zug</strain>
    </source>
</reference>
<evidence type="ECO:0000313" key="2">
    <source>
        <dbReference type="Proteomes" id="UP000241436"/>
    </source>
</evidence>
<name>A0A2T4TZD0_9BACT</name>
<reference evidence="2" key="2">
    <citation type="journal article" date="2018" name="Environ. Microbiol.">
        <title>Bloom of a denitrifying methanotroph, 'Candidatus Methylomirabilis limnetica', in a deep stratified lake.</title>
        <authorList>
            <person name="Graf J.S."/>
            <person name="Mayr M.J."/>
            <person name="Marchant H.K."/>
            <person name="Tienken D."/>
            <person name="Hach P.F."/>
            <person name="Brand A."/>
            <person name="Schubert C.J."/>
            <person name="Kuypers M.M."/>
            <person name="Milucka J."/>
        </authorList>
    </citation>
    <scope>NUCLEOTIDE SEQUENCE [LARGE SCALE GENOMIC DNA]</scope>
    <source>
        <strain evidence="2">Zug</strain>
    </source>
</reference>
<dbReference type="RefSeq" id="WP_133174627.1">
    <property type="nucleotide sequence ID" value="NZ_NVQC01000015.1"/>
</dbReference>
<evidence type="ECO:0000313" key="1">
    <source>
        <dbReference type="EMBL" id="PTL36473.1"/>
    </source>
</evidence>
<proteinExistence type="predicted"/>
<dbReference type="AlphaFoldDB" id="A0A2T4TZD0"/>
<protein>
    <submittedName>
        <fullName evidence="1">Uncharacterized protein</fullName>
    </submittedName>
</protein>
<keyword evidence="2" id="KW-1185">Reference proteome</keyword>
<sequence length="61" mass="6749">MGKTVILEPENEQMAQTLRAAPSRLKRTVVHASTFAHPPAADPQRRQRLPTATLLAIQLYG</sequence>
<comment type="caution">
    <text evidence="1">The sequence shown here is derived from an EMBL/GenBank/DDBJ whole genome shotgun (WGS) entry which is preliminary data.</text>
</comment>